<protein>
    <recommendedName>
        <fullName evidence="3">protein O-GlcNAc transferase</fullName>
        <ecNumber evidence="3">2.4.1.255</ecNumber>
    </recommendedName>
</protein>
<comment type="similarity">
    <text evidence="2">Belongs to the glycosyltransferase 41 family. O-GlcNAc transferase subfamily.</text>
</comment>
<dbReference type="EMBL" id="MFSQ01000099">
    <property type="protein sequence ID" value="OGI39147.1"/>
    <property type="molecule type" value="Genomic_DNA"/>
</dbReference>
<evidence type="ECO:0000256" key="3">
    <source>
        <dbReference type="ARBA" id="ARBA00011970"/>
    </source>
</evidence>
<organism evidence="10 11">
    <name type="scientific">Candidatus Muproteobacteria bacterium RBG_16_62_13</name>
    <dbReference type="NCBI Taxonomy" id="1817756"/>
    <lineage>
        <taxon>Bacteria</taxon>
        <taxon>Pseudomonadati</taxon>
        <taxon>Pseudomonadota</taxon>
        <taxon>Candidatus Muproteobacteria</taxon>
    </lineage>
</organism>
<dbReference type="InterPro" id="IPR011990">
    <property type="entry name" value="TPR-like_helical_dom_sf"/>
</dbReference>
<dbReference type="EC" id="2.4.1.255" evidence="3"/>
<feature type="repeat" description="TPR" evidence="8">
    <location>
        <begin position="210"/>
        <end position="243"/>
    </location>
</feature>
<dbReference type="InterPro" id="IPR029489">
    <property type="entry name" value="OGT/SEC/SPY_C"/>
</dbReference>
<feature type="repeat" description="TPR" evidence="8">
    <location>
        <begin position="74"/>
        <end position="107"/>
    </location>
</feature>
<keyword evidence="4" id="KW-0328">Glycosyltransferase</keyword>
<proteinExistence type="inferred from homology"/>
<evidence type="ECO:0000256" key="5">
    <source>
        <dbReference type="ARBA" id="ARBA00022679"/>
    </source>
</evidence>
<dbReference type="Gene3D" id="3.40.50.11380">
    <property type="match status" value="1"/>
</dbReference>
<sequence length="765" mass="86025">MMTHDNNDLMRQALALLETGNASAAFPALKKLCDARPSDPQAWHFLGICNSALGNTLEAEKCLRTAIANQSPSAYTYSNLGTLLAKQDRFDEAMPLFERAAEINPGLADAYVGMAYVHLQQGRFREAETACEKADRMDPELAETHYTRGLIYAAQKDWTNAIKHYDRSLQLSPQNSDVHNNLGIAYASLDDLDHAIAGYQSAINIDRGNYKAHANLGVAYAQRRMFPEAISEYRTALAINIEYPTAHFNLGLAYSAQLETDLAINSYRAATQHKPDYVDAWVNLGVIYIELMQMGESELCLKRALEIDPRSQEAMYNLAINLQYQGRLEEAISQYKELFKIAPDHRMGWDNYLYFLNFLPTADSTFISDEHKRWGQRPNPGAAQRGLARKSDIKNKQRLKIGYVSPDFRSHSVSYFLEPILANHRPENVEVYCYAELQKTDAVTHRLRSLGHHWRTTTGASDIEVAKLVSDDGIDILIDLAGHSSGNRLEVFSYRPAPAQVTYLGYPSTTGHPEVDYLLTDAWVDPQGTEKYFVERLVRLPDSFSCYQPPSDSPAISPLPCTNHGHITFASLNNQIKLNDEVLSLWGKILGALPESRLVLQAREFTDESNRSRFQSRFVHKGIDAAKVRLLSSMTFQEHLAVYQDVDIALDTFPWCGHTTSCHALWMGVPVVTLSGDRHATRMASSILHNIGLPDLIASTHDEYAGIALRLARDQPRLAALRTTMRERMLSSPLCNGAAFTRNLEDAYRMMWTSMCQQQAELKHP</sequence>
<dbReference type="InterPro" id="IPR019734">
    <property type="entry name" value="TPR_rpt"/>
</dbReference>
<evidence type="ECO:0000259" key="9">
    <source>
        <dbReference type="Pfam" id="PF13844"/>
    </source>
</evidence>
<feature type="repeat" description="TPR" evidence="8">
    <location>
        <begin position="108"/>
        <end position="141"/>
    </location>
</feature>
<evidence type="ECO:0000256" key="8">
    <source>
        <dbReference type="PROSITE-ProRule" id="PRU00339"/>
    </source>
</evidence>
<dbReference type="Gene3D" id="1.25.40.10">
    <property type="entry name" value="Tetratricopeptide repeat domain"/>
    <property type="match status" value="5"/>
</dbReference>
<dbReference type="PANTHER" id="PTHR44835">
    <property type="entry name" value="UDP-N-ACETYLGLUCOSAMINE--PEPTIDE N-ACETYLGLUCOSAMINYLTRANSFERASE SPINDLY-RELATED"/>
    <property type="match status" value="1"/>
</dbReference>
<keyword evidence="6" id="KW-0677">Repeat</keyword>
<dbReference type="PANTHER" id="PTHR44835:SF1">
    <property type="entry name" value="PROTEIN O-GLCNAC TRANSFERASE"/>
    <property type="match status" value="1"/>
</dbReference>
<dbReference type="PROSITE" id="PS50293">
    <property type="entry name" value="TPR_REGION"/>
    <property type="match status" value="2"/>
</dbReference>
<name>A0A1F6T1U2_9PROT</name>
<accession>A0A1F6T1U2</accession>
<dbReference type="Pfam" id="PF13844">
    <property type="entry name" value="Glyco_transf_41"/>
    <property type="match status" value="2"/>
</dbReference>
<dbReference type="InterPro" id="IPR013105">
    <property type="entry name" value="TPR_2"/>
</dbReference>
<dbReference type="Gene3D" id="3.40.50.2000">
    <property type="entry name" value="Glycogen Phosphorylase B"/>
    <property type="match status" value="1"/>
</dbReference>
<reference evidence="10 11" key="1">
    <citation type="journal article" date="2016" name="Nat. Commun.">
        <title>Thousands of microbial genomes shed light on interconnected biogeochemical processes in an aquifer system.</title>
        <authorList>
            <person name="Anantharaman K."/>
            <person name="Brown C.T."/>
            <person name="Hug L.A."/>
            <person name="Sharon I."/>
            <person name="Castelle C.J."/>
            <person name="Probst A.J."/>
            <person name="Thomas B.C."/>
            <person name="Singh A."/>
            <person name="Wilkins M.J."/>
            <person name="Karaoz U."/>
            <person name="Brodie E.L."/>
            <person name="Williams K.H."/>
            <person name="Hubbard S.S."/>
            <person name="Banfield J.F."/>
        </authorList>
    </citation>
    <scope>NUCLEOTIDE SEQUENCE [LARGE SCALE GENOMIC DNA]</scope>
</reference>
<evidence type="ECO:0000256" key="7">
    <source>
        <dbReference type="ARBA" id="ARBA00022803"/>
    </source>
</evidence>
<feature type="domain" description="O-GlcNAc transferase C-terminal" evidence="9">
    <location>
        <begin position="566"/>
        <end position="744"/>
    </location>
</feature>
<feature type="repeat" description="TPR" evidence="8">
    <location>
        <begin position="278"/>
        <end position="311"/>
    </location>
</feature>
<evidence type="ECO:0000313" key="10">
    <source>
        <dbReference type="EMBL" id="OGI39147.1"/>
    </source>
</evidence>
<feature type="domain" description="O-GlcNAc transferase C-terminal" evidence="9">
    <location>
        <begin position="392"/>
        <end position="544"/>
    </location>
</feature>
<dbReference type="InterPro" id="IPR051939">
    <property type="entry name" value="Glycosyltr_41/O-GlcNAc_trsf"/>
</dbReference>
<keyword evidence="5" id="KW-0808">Transferase</keyword>
<evidence type="ECO:0000256" key="4">
    <source>
        <dbReference type="ARBA" id="ARBA00022676"/>
    </source>
</evidence>
<dbReference type="AlphaFoldDB" id="A0A1F6T1U2"/>
<dbReference type="Proteomes" id="UP000178379">
    <property type="component" value="Unassembled WGS sequence"/>
</dbReference>
<evidence type="ECO:0000256" key="2">
    <source>
        <dbReference type="ARBA" id="ARBA00005386"/>
    </source>
</evidence>
<dbReference type="GO" id="GO:0097363">
    <property type="term" value="F:protein O-acetylglucosaminyltransferase activity"/>
    <property type="evidence" value="ECO:0007669"/>
    <property type="project" value="UniProtKB-EC"/>
</dbReference>
<gene>
    <name evidence="10" type="ORF">A2140_03220</name>
</gene>
<evidence type="ECO:0000256" key="6">
    <source>
        <dbReference type="ARBA" id="ARBA00022737"/>
    </source>
</evidence>
<feature type="repeat" description="TPR" evidence="8">
    <location>
        <begin position="142"/>
        <end position="175"/>
    </location>
</feature>
<dbReference type="Pfam" id="PF14559">
    <property type="entry name" value="TPR_19"/>
    <property type="match status" value="1"/>
</dbReference>
<dbReference type="SMART" id="SM00028">
    <property type="entry name" value="TPR"/>
    <property type="match status" value="9"/>
</dbReference>
<feature type="repeat" description="TPR" evidence="8">
    <location>
        <begin position="176"/>
        <end position="209"/>
    </location>
</feature>
<comment type="caution">
    <text evidence="10">The sequence shown here is derived from an EMBL/GenBank/DDBJ whole genome shotgun (WGS) entry which is preliminary data.</text>
</comment>
<dbReference type="PROSITE" id="PS50005">
    <property type="entry name" value="TPR"/>
    <property type="match status" value="8"/>
</dbReference>
<feature type="repeat" description="TPR" evidence="8">
    <location>
        <begin position="312"/>
        <end position="345"/>
    </location>
</feature>
<comment type="pathway">
    <text evidence="1">Protein modification; protein glycosylation.</text>
</comment>
<dbReference type="SUPFAM" id="SSF48452">
    <property type="entry name" value="TPR-like"/>
    <property type="match status" value="2"/>
</dbReference>
<feature type="repeat" description="TPR" evidence="8">
    <location>
        <begin position="244"/>
        <end position="277"/>
    </location>
</feature>
<dbReference type="Pfam" id="PF13414">
    <property type="entry name" value="TPR_11"/>
    <property type="match status" value="2"/>
</dbReference>
<evidence type="ECO:0000313" key="11">
    <source>
        <dbReference type="Proteomes" id="UP000178379"/>
    </source>
</evidence>
<keyword evidence="7 8" id="KW-0802">TPR repeat</keyword>
<dbReference type="Pfam" id="PF07719">
    <property type="entry name" value="TPR_2"/>
    <property type="match status" value="1"/>
</dbReference>
<dbReference type="Pfam" id="PF13181">
    <property type="entry name" value="TPR_8"/>
    <property type="match status" value="1"/>
</dbReference>
<dbReference type="STRING" id="1817756.A2140_03220"/>
<evidence type="ECO:0000256" key="1">
    <source>
        <dbReference type="ARBA" id="ARBA00004922"/>
    </source>
</evidence>